<dbReference type="RefSeq" id="WP_085100090.1">
    <property type="nucleotide sequence ID" value="NZ_FWZU01000002.1"/>
</dbReference>
<dbReference type="SUPFAM" id="SSF53335">
    <property type="entry name" value="S-adenosyl-L-methionine-dependent methyltransferases"/>
    <property type="match status" value="1"/>
</dbReference>
<dbReference type="InterPro" id="IPR029063">
    <property type="entry name" value="SAM-dependent_MTases_sf"/>
</dbReference>
<organism evidence="2 3">
    <name type="scientific">Desulfovibrio gilichinskyi</name>
    <dbReference type="NCBI Taxonomy" id="1519643"/>
    <lineage>
        <taxon>Bacteria</taxon>
        <taxon>Pseudomonadati</taxon>
        <taxon>Thermodesulfobacteriota</taxon>
        <taxon>Desulfovibrionia</taxon>
        <taxon>Desulfovibrionales</taxon>
        <taxon>Desulfovibrionaceae</taxon>
        <taxon>Desulfovibrio</taxon>
    </lineage>
</organism>
<dbReference type="EMBL" id="FWZU01000002">
    <property type="protein sequence ID" value="SMF03877.1"/>
    <property type="molecule type" value="Genomic_DNA"/>
</dbReference>
<keyword evidence="2" id="KW-0489">Methyltransferase</keyword>
<dbReference type="GO" id="GO:0008168">
    <property type="term" value="F:methyltransferase activity"/>
    <property type="evidence" value="ECO:0007669"/>
    <property type="project" value="UniProtKB-KW"/>
</dbReference>
<keyword evidence="3" id="KW-1185">Reference proteome</keyword>
<accession>A0A1X7CVJ3</accession>
<name>A0A1X7CVJ3_9BACT</name>
<dbReference type="OrthoDB" id="262045at2"/>
<sequence>MPDLKQTSRKYATSFYHMVAKSWKKKRFMQFIELVKPLAGEKVIDLGGAQGTFFYENIDLVKEYDLQVVIADINPDSLKVAGSRGFSTYLMRENELPEMEAGVFDIVFCNSVIEHVTFPKECVWDYTQDDFYIKALAIQKDFASNIERISKKYYVQTPCIDFPVESHTWLPAFYSYPMNRKLHVERLKKISKYWIKTTTPDYNLLNEEQFKSFFPGATDVFCNRVIGFAKELIAYRADS</sequence>
<dbReference type="STRING" id="1519643.SAMN06295933_1314"/>
<reference evidence="3" key="1">
    <citation type="submission" date="2017-04" db="EMBL/GenBank/DDBJ databases">
        <authorList>
            <person name="Varghese N."/>
            <person name="Submissions S."/>
        </authorList>
    </citation>
    <scope>NUCLEOTIDE SEQUENCE [LARGE SCALE GENOMIC DNA]</scope>
    <source>
        <strain evidence="3">K3S</strain>
    </source>
</reference>
<dbReference type="GO" id="GO:0032259">
    <property type="term" value="P:methylation"/>
    <property type="evidence" value="ECO:0007669"/>
    <property type="project" value="UniProtKB-KW"/>
</dbReference>
<gene>
    <name evidence="2" type="ORF">SAMN06295933_1314</name>
</gene>
<dbReference type="CDD" id="cd02440">
    <property type="entry name" value="AdoMet_MTases"/>
    <property type="match status" value="1"/>
</dbReference>
<proteinExistence type="predicted"/>
<dbReference type="Gene3D" id="3.40.50.150">
    <property type="entry name" value="Vaccinia Virus protein VP39"/>
    <property type="match status" value="1"/>
</dbReference>
<feature type="domain" description="Methyltransferase" evidence="1">
    <location>
        <begin position="40"/>
        <end position="123"/>
    </location>
</feature>
<evidence type="ECO:0000259" key="1">
    <source>
        <dbReference type="Pfam" id="PF13847"/>
    </source>
</evidence>
<dbReference type="AlphaFoldDB" id="A0A1X7CVJ3"/>
<dbReference type="Pfam" id="PF13847">
    <property type="entry name" value="Methyltransf_31"/>
    <property type="match status" value="1"/>
</dbReference>
<keyword evidence="2" id="KW-0808">Transferase</keyword>
<protein>
    <submittedName>
        <fullName evidence="2">Methyltransferase domain-containing protein</fullName>
    </submittedName>
</protein>
<evidence type="ECO:0000313" key="3">
    <source>
        <dbReference type="Proteomes" id="UP000192906"/>
    </source>
</evidence>
<dbReference type="Proteomes" id="UP000192906">
    <property type="component" value="Unassembled WGS sequence"/>
</dbReference>
<dbReference type="InterPro" id="IPR025714">
    <property type="entry name" value="Methyltranfer_dom"/>
</dbReference>
<evidence type="ECO:0000313" key="2">
    <source>
        <dbReference type="EMBL" id="SMF03877.1"/>
    </source>
</evidence>